<feature type="domain" description="DUF1980" evidence="3">
    <location>
        <begin position="131"/>
        <end position="269"/>
    </location>
</feature>
<dbReference type="Proteomes" id="UP000277742">
    <property type="component" value="Unassembled WGS sequence"/>
</dbReference>
<dbReference type="PANTHER" id="PTHR40047">
    <property type="entry name" value="UPF0703 PROTEIN YCGQ"/>
    <property type="match status" value="1"/>
</dbReference>
<dbReference type="RefSeq" id="WP_033681714.1">
    <property type="nucleotide sequence ID" value="NZ_JPFT01000005.1"/>
</dbReference>
<evidence type="ECO:0000259" key="2">
    <source>
        <dbReference type="Pfam" id="PF09323"/>
    </source>
</evidence>
<sequence>MIRFLVLTGYFELTIYLHLSGKLNQYINMHYSYLAYISMVLSFILAIVQLYIWMKQVKTHSHLNSRLAKGTSIALLAIPIVVGLTFPTVSLDSQTVSAKGYHFPLSEGTDQAIQTSEGTTSQYLKPDTSSYFSKSAYEKEMRTAADKYLSQDSIQITNENYMEVMEAIYDYPDEFEGKTVQFTGFVYNDPSHANSQFLFRFGIIHCIADSGVYGLLTKGNTRQYENNTWITAKGKLVNHYHKELKQNLPTLEIDSFTKVDKPENPYVYRVF</sequence>
<dbReference type="InterPro" id="IPR052955">
    <property type="entry name" value="UPF0703_membrane_permease"/>
</dbReference>
<evidence type="ECO:0008006" key="8">
    <source>
        <dbReference type="Google" id="ProtNLM"/>
    </source>
</evidence>
<feature type="transmembrane region" description="Helical" evidence="1">
    <location>
        <begin position="33"/>
        <end position="53"/>
    </location>
</feature>
<dbReference type="Pfam" id="PF21537">
    <property type="entry name" value="DUF1980_C"/>
    <property type="match status" value="1"/>
</dbReference>
<keyword evidence="1" id="KW-0812">Transmembrane</keyword>
<dbReference type="EMBL" id="JPFT01000005">
    <property type="protein sequence ID" value="KEQ33043.1"/>
    <property type="molecule type" value="Genomic_DNA"/>
</dbReference>
<reference evidence="4 6" key="1">
    <citation type="submission" date="2014-05" db="EMBL/GenBank/DDBJ databases">
        <authorList>
            <person name="Daugherty S.C."/>
            <person name="Tallon L.J."/>
            <person name="Sadzewicz L."/>
            <person name="Kilian M."/>
            <person name="Tettelin H."/>
        </authorList>
    </citation>
    <scope>NUCLEOTIDE SEQUENCE [LARGE SCALE GENOMIC DNA]</scope>
    <source>
        <strain evidence="4 6">SK1126</strain>
    </source>
</reference>
<accession>A0A081PQS0</accession>
<dbReference type="Proteomes" id="UP000028093">
    <property type="component" value="Unassembled WGS sequence"/>
</dbReference>
<evidence type="ECO:0000313" key="5">
    <source>
        <dbReference type="EMBL" id="RSI84224.1"/>
    </source>
</evidence>
<evidence type="ECO:0000313" key="4">
    <source>
        <dbReference type="EMBL" id="KEQ33043.1"/>
    </source>
</evidence>
<evidence type="ECO:0000313" key="7">
    <source>
        <dbReference type="Proteomes" id="UP000277742"/>
    </source>
</evidence>
<name>A0A081PQS0_STRMT</name>
<dbReference type="AlphaFoldDB" id="A0A081PQS0"/>
<protein>
    <recommendedName>
        <fullName evidence="8">TIGR03943 family protein</fullName>
    </recommendedName>
</protein>
<dbReference type="PATRIC" id="fig|28037.99.peg.875"/>
<feature type="domain" description="DUF1980" evidence="2">
    <location>
        <begin position="2"/>
        <end position="102"/>
    </location>
</feature>
<comment type="caution">
    <text evidence="4">The sequence shown here is derived from an EMBL/GenBank/DDBJ whole genome shotgun (WGS) entry which is preliminary data.</text>
</comment>
<feature type="transmembrane region" description="Helical" evidence="1">
    <location>
        <begin position="73"/>
        <end position="91"/>
    </location>
</feature>
<proteinExistence type="predicted"/>
<dbReference type="InterPro" id="IPR048447">
    <property type="entry name" value="DUF1980_C"/>
</dbReference>
<dbReference type="InterPro" id="IPR048493">
    <property type="entry name" value="DUF1980_N"/>
</dbReference>
<evidence type="ECO:0000256" key="1">
    <source>
        <dbReference type="SAM" id="Phobius"/>
    </source>
</evidence>
<dbReference type="NCBIfam" id="TIGR03943">
    <property type="entry name" value="TIGR03943 family putative permease subunit"/>
    <property type="match status" value="1"/>
</dbReference>
<evidence type="ECO:0000313" key="6">
    <source>
        <dbReference type="Proteomes" id="UP000028093"/>
    </source>
</evidence>
<keyword evidence="1" id="KW-0472">Membrane</keyword>
<reference evidence="5 7" key="2">
    <citation type="submission" date="2018-11" db="EMBL/GenBank/DDBJ databases">
        <title>Species Designations Belie Phenotypic and Genotypic Heterogeneity in Oral Streptococci.</title>
        <authorList>
            <person name="Velsko I."/>
        </authorList>
    </citation>
    <scope>NUCLEOTIDE SEQUENCE [LARGE SCALE GENOMIC DNA]</scope>
    <source>
        <strain evidence="5 7">BCA12</strain>
    </source>
</reference>
<organism evidence="4 6">
    <name type="scientific">Streptococcus mitis</name>
    <dbReference type="NCBI Taxonomy" id="28037"/>
    <lineage>
        <taxon>Bacteria</taxon>
        <taxon>Bacillati</taxon>
        <taxon>Bacillota</taxon>
        <taxon>Bacilli</taxon>
        <taxon>Lactobacillales</taxon>
        <taxon>Streptococcaceae</taxon>
        <taxon>Streptococcus</taxon>
        <taxon>Streptococcus mitis group</taxon>
    </lineage>
</organism>
<dbReference type="EMBL" id="RJNR01000002">
    <property type="protein sequence ID" value="RSI84224.1"/>
    <property type="molecule type" value="Genomic_DNA"/>
</dbReference>
<dbReference type="Pfam" id="PF09323">
    <property type="entry name" value="DUF1980"/>
    <property type="match status" value="1"/>
</dbReference>
<keyword evidence="1" id="KW-1133">Transmembrane helix</keyword>
<evidence type="ECO:0000259" key="3">
    <source>
        <dbReference type="Pfam" id="PF21537"/>
    </source>
</evidence>
<gene>
    <name evidence="5" type="ORF">D8855_02270</name>
    <name evidence="4" type="ORF">SK1126_0947</name>
</gene>
<dbReference type="InterPro" id="IPR015402">
    <property type="entry name" value="DUF1980"/>
</dbReference>
<dbReference type="PANTHER" id="PTHR40047:SF1">
    <property type="entry name" value="UPF0703 PROTEIN YCGQ"/>
    <property type="match status" value="1"/>
</dbReference>